<dbReference type="InterPro" id="IPR019734">
    <property type="entry name" value="TPR_rpt"/>
</dbReference>
<dbReference type="AlphaFoldDB" id="A0A3T0E9T8"/>
<keyword evidence="2" id="KW-1185">Reference proteome</keyword>
<evidence type="ECO:0000313" key="1">
    <source>
        <dbReference type="EMBL" id="AZU04151.1"/>
    </source>
</evidence>
<sequence length="332" mass="37642">MTFKTLLITGAAALALAGTAASAQEIPQGTSYQTESLLGERLYTRSAETMNLADPSAFERATIEAHAAYVADMNPDTATWYGRMLSYQGYFREAIEVYDAAIERFPENAKLRRHRAHRYFTLRDFDASIAEGLRAAELYENMPLERELLGPDYFPSTPDVVQFYLYYHLGQAYFAANQYREAARWFNRSHEVAVGVDDAVSITAAVYWEYISLARAGDFFAARELLESYTFTLEDLSENIESNFYFDGIQLFKGERDFDTFFSDEDTGMAFSNASAAASSTAFTLANYLLLQGHRDEAKEWYRRSINVDGWSFFARIQAEADWATLFPGETP</sequence>
<dbReference type="PROSITE" id="PS50005">
    <property type="entry name" value="TPR"/>
    <property type="match status" value="2"/>
</dbReference>
<name>A0A3T0E9T8_9PROT</name>
<organism evidence="1 2">
    <name type="scientific">Glycocaulis alkaliphilus</name>
    <dbReference type="NCBI Taxonomy" id="1434191"/>
    <lineage>
        <taxon>Bacteria</taxon>
        <taxon>Pseudomonadati</taxon>
        <taxon>Pseudomonadota</taxon>
        <taxon>Alphaproteobacteria</taxon>
        <taxon>Maricaulales</taxon>
        <taxon>Maricaulaceae</taxon>
        <taxon>Glycocaulis</taxon>
    </lineage>
</organism>
<dbReference type="RefSeq" id="WP_127566868.1">
    <property type="nucleotide sequence ID" value="NZ_BMFB01000003.1"/>
</dbReference>
<dbReference type="OrthoDB" id="955869at2"/>
<dbReference type="Pfam" id="PF13181">
    <property type="entry name" value="TPR_8"/>
    <property type="match status" value="3"/>
</dbReference>
<dbReference type="SMART" id="SM00028">
    <property type="entry name" value="TPR"/>
    <property type="match status" value="4"/>
</dbReference>
<dbReference type="EMBL" id="CP018911">
    <property type="protein sequence ID" value="AZU04151.1"/>
    <property type="molecule type" value="Genomic_DNA"/>
</dbReference>
<gene>
    <name evidence="1" type="ORF">X907_1619</name>
</gene>
<accession>A0A3T0E9T8</accession>
<evidence type="ECO:0000313" key="2">
    <source>
        <dbReference type="Proteomes" id="UP000286954"/>
    </source>
</evidence>
<reference evidence="1 2" key="1">
    <citation type="submission" date="2016-12" db="EMBL/GenBank/DDBJ databases">
        <title>The genome of dimorphic prosthecate Glycocaulis alkaliphilus 6b-8t, isolated from crude oil dictates its adaptability in petroleum environments.</title>
        <authorList>
            <person name="Wu X.-L."/>
            <person name="Geng S."/>
        </authorList>
    </citation>
    <scope>NUCLEOTIDE SEQUENCE [LARGE SCALE GENOMIC DNA]</scope>
    <source>
        <strain evidence="1 2">6B-8</strain>
    </source>
</reference>
<proteinExistence type="predicted"/>
<dbReference type="Gene3D" id="1.25.40.10">
    <property type="entry name" value="Tetratricopeptide repeat domain"/>
    <property type="match status" value="1"/>
</dbReference>
<dbReference type="SUPFAM" id="SSF48452">
    <property type="entry name" value="TPR-like"/>
    <property type="match status" value="1"/>
</dbReference>
<dbReference type="KEGG" id="gak:X907_1619"/>
<dbReference type="InterPro" id="IPR011990">
    <property type="entry name" value="TPR-like_helical_dom_sf"/>
</dbReference>
<protein>
    <submittedName>
        <fullName evidence="1">Uncharacterized protein</fullName>
    </submittedName>
</protein>
<dbReference type="Proteomes" id="UP000286954">
    <property type="component" value="Chromosome"/>
</dbReference>